<dbReference type="VEuPathDB" id="FungiDB:BDBG_16081"/>
<dbReference type="GeneID" id="42528320"/>
<sequence>MPLRMTGPVPSWAHVTLKKGAQETTALFSQQTKPLYSIPSLAAFHHFVFGINQVSLASGLHGKVNKLEAQPTRRLHVARLGRNGPELGTKIAQIENSKR</sequence>
<name>A0A179U6Z7_BLAGS</name>
<gene>
    <name evidence="1" type="ORF">BDBG_16081</name>
</gene>
<dbReference type="AlphaFoldDB" id="A0A179U6Z7"/>
<evidence type="ECO:0000313" key="1">
    <source>
        <dbReference type="EMBL" id="OAT03600.1"/>
    </source>
</evidence>
<evidence type="ECO:0000313" key="2">
    <source>
        <dbReference type="Proteomes" id="UP000002038"/>
    </source>
</evidence>
<protein>
    <submittedName>
        <fullName evidence="1">Uncharacterized protein</fullName>
    </submittedName>
</protein>
<accession>A0A179U6Z7</accession>
<dbReference type="EMBL" id="GG657448">
    <property type="protein sequence ID" value="OAT03600.1"/>
    <property type="molecule type" value="Genomic_DNA"/>
</dbReference>
<dbReference type="KEGG" id="bgh:BDBG_16081"/>
<reference evidence="2" key="1">
    <citation type="journal article" date="2015" name="PLoS Genet.">
        <title>The dynamic genome and transcriptome of the human fungal pathogen Blastomyces and close relative Emmonsia.</title>
        <authorList>
            <person name="Munoz J.F."/>
            <person name="Gauthier G.M."/>
            <person name="Desjardins C.A."/>
            <person name="Gallo J.E."/>
            <person name="Holder J."/>
            <person name="Sullivan T.D."/>
            <person name="Marty A.J."/>
            <person name="Carmen J.C."/>
            <person name="Chen Z."/>
            <person name="Ding L."/>
            <person name="Gujja S."/>
            <person name="Magrini V."/>
            <person name="Misas E."/>
            <person name="Mitreva M."/>
            <person name="Priest M."/>
            <person name="Saif S."/>
            <person name="Whiston E.A."/>
            <person name="Young S."/>
            <person name="Zeng Q."/>
            <person name="Goldman W.E."/>
            <person name="Mardis E.R."/>
            <person name="Taylor J.W."/>
            <person name="McEwen J.G."/>
            <person name="Clay O.K."/>
            <person name="Klein B.S."/>
            <person name="Cuomo C.A."/>
        </authorList>
    </citation>
    <scope>NUCLEOTIDE SEQUENCE [LARGE SCALE GENOMIC DNA]</scope>
    <source>
        <strain evidence="2">SLH14081</strain>
    </source>
</reference>
<dbReference type="RefSeq" id="XP_031575727.1">
    <property type="nucleotide sequence ID" value="XM_031724104.1"/>
</dbReference>
<organism evidence="1 2">
    <name type="scientific">Blastomyces gilchristii (strain SLH14081)</name>
    <name type="common">Blastomyces dermatitidis</name>
    <dbReference type="NCBI Taxonomy" id="559298"/>
    <lineage>
        <taxon>Eukaryota</taxon>
        <taxon>Fungi</taxon>
        <taxon>Dikarya</taxon>
        <taxon>Ascomycota</taxon>
        <taxon>Pezizomycotina</taxon>
        <taxon>Eurotiomycetes</taxon>
        <taxon>Eurotiomycetidae</taxon>
        <taxon>Onygenales</taxon>
        <taxon>Ajellomycetaceae</taxon>
        <taxon>Blastomyces</taxon>
    </lineage>
</organism>
<keyword evidence="2" id="KW-1185">Reference proteome</keyword>
<dbReference type="Proteomes" id="UP000002038">
    <property type="component" value="Unassembled WGS sequence"/>
</dbReference>
<proteinExistence type="predicted"/>